<gene>
    <name evidence="1" type="ORF">GO755_30605</name>
</gene>
<dbReference type="AlphaFoldDB" id="A0A7K1SKS8"/>
<dbReference type="InterPro" id="IPR011604">
    <property type="entry name" value="PDDEXK-like_dom_sf"/>
</dbReference>
<proteinExistence type="predicted"/>
<reference evidence="1 2" key="1">
    <citation type="submission" date="2019-12" db="EMBL/GenBank/DDBJ databases">
        <title>Spirosoma sp. HMF4905 genome sequencing and assembly.</title>
        <authorList>
            <person name="Kang H."/>
            <person name="Cha I."/>
            <person name="Kim H."/>
            <person name="Joh K."/>
        </authorList>
    </citation>
    <scope>NUCLEOTIDE SEQUENCE [LARGE SCALE GENOMIC DNA]</scope>
    <source>
        <strain evidence="1 2">HMF4905</strain>
    </source>
</reference>
<sequence>METANLFDTLEGADIGSEINPLGYDPADYSDLETVIRHLRTRRKIQGVDLPKLAVNGEVIRDSFEKYLLSKHLGSSALKEIHKTPLHFWCALHEPKIKQQKKAFDLGSWCHMAFLEPTRFERVVTEPQANMATLAGVDKLLKFWEKKLENVRLASGDKMVTYCKRLAKRAKWNTEKLDGKKALIRYYRERSGFSIVDGNTMAIIRLIRRHYYAYGGGILPELMKGAPSECSFYGTDSETGLPVKVRPDAFQLAENVGANIIISFKTTSADSISKFAYDAAKYRYQMAEAMYLDVVSQVSGRKFTGVITVMLQTVAPYLPAVFWWDAEHLAAGKYMYRTALQSVKSCYEKGLFPGFDAHAAHPDDMGIIPLSLPEWSLRELTPVGA</sequence>
<protein>
    <submittedName>
        <fullName evidence="1">Uncharacterized protein</fullName>
    </submittedName>
</protein>
<keyword evidence="2" id="KW-1185">Reference proteome</keyword>
<evidence type="ECO:0000313" key="1">
    <source>
        <dbReference type="EMBL" id="MVM34422.1"/>
    </source>
</evidence>
<dbReference type="EMBL" id="WPIN01000015">
    <property type="protein sequence ID" value="MVM34422.1"/>
    <property type="molecule type" value="Genomic_DNA"/>
</dbReference>
<evidence type="ECO:0000313" key="2">
    <source>
        <dbReference type="Proteomes" id="UP000436006"/>
    </source>
</evidence>
<dbReference type="Gene3D" id="3.90.320.10">
    <property type="match status" value="1"/>
</dbReference>
<dbReference type="RefSeq" id="WP_157589241.1">
    <property type="nucleotide sequence ID" value="NZ_WPIN01000015.1"/>
</dbReference>
<dbReference type="Proteomes" id="UP000436006">
    <property type="component" value="Unassembled WGS sequence"/>
</dbReference>
<accession>A0A7K1SKS8</accession>
<comment type="caution">
    <text evidence="1">The sequence shown here is derived from an EMBL/GenBank/DDBJ whole genome shotgun (WGS) entry which is preliminary data.</text>
</comment>
<name>A0A7K1SKS8_9BACT</name>
<organism evidence="1 2">
    <name type="scientific">Spirosoma arboris</name>
    <dbReference type="NCBI Taxonomy" id="2682092"/>
    <lineage>
        <taxon>Bacteria</taxon>
        <taxon>Pseudomonadati</taxon>
        <taxon>Bacteroidota</taxon>
        <taxon>Cytophagia</taxon>
        <taxon>Cytophagales</taxon>
        <taxon>Cytophagaceae</taxon>
        <taxon>Spirosoma</taxon>
    </lineage>
</organism>